<dbReference type="Gramene" id="KZM84067">
    <property type="protein sequence ID" value="KZM84067"/>
    <property type="gene ID" value="DCAR_028511"/>
</dbReference>
<evidence type="ECO:0000313" key="3">
    <source>
        <dbReference type="Proteomes" id="UP000077755"/>
    </source>
</evidence>
<dbReference type="AlphaFoldDB" id="A0A175YL20"/>
<reference evidence="1" key="1">
    <citation type="journal article" date="2016" name="Nat. Genet.">
        <title>A high-quality carrot genome assembly provides new insights into carotenoid accumulation and asterid genome evolution.</title>
        <authorList>
            <person name="Iorizzo M."/>
            <person name="Ellison S."/>
            <person name="Senalik D."/>
            <person name="Zeng P."/>
            <person name="Satapoomin P."/>
            <person name="Huang J."/>
            <person name="Bowman M."/>
            <person name="Iovene M."/>
            <person name="Sanseverino W."/>
            <person name="Cavagnaro P."/>
            <person name="Yildiz M."/>
            <person name="Macko-Podgorni A."/>
            <person name="Moranska E."/>
            <person name="Grzebelus E."/>
            <person name="Grzebelus D."/>
            <person name="Ashrafi H."/>
            <person name="Zheng Z."/>
            <person name="Cheng S."/>
            <person name="Spooner D."/>
            <person name="Van Deynze A."/>
            <person name="Simon P."/>
        </authorList>
    </citation>
    <scope>NUCLEOTIDE SEQUENCE [LARGE SCALE GENOMIC DNA]</scope>
    <source>
        <tissue evidence="1">Leaf</tissue>
    </source>
</reference>
<organism evidence="1">
    <name type="scientific">Daucus carota subsp. sativus</name>
    <name type="common">Carrot</name>
    <dbReference type="NCBI Taxonomy" id="79200"/>
    <lineage>
        <taxon>Eukaryota</taxon>
        <taxon>Viridiplantae</taxon>
        <taxon>Streptophyta</taxon>
        <taxon>Embryophyta</taxon>
        <taxon>Tracheophyta</taxon>
        <taxon>Spermatophyta</taxon>
        <taxon>Magnoliopsida</taxon>
        <taxon>eudicotyledons</taxon>
        <taxon>Gunneridae</taxon>
        <taxon>Pentapetalae</taxon>
        <taxon>asterids</taxon>
        <taxon>campanulids</taxon>
        <taxon>Apiales</taxon>
        <taxon>Apiaceae</taxon>
        <taxon>Apioideae</taxon>
        <taxon>Scandiceae</taxon>
        <taxon>Daucinae</taxon>
        <taxon>Daucus</taxon>
        <taxon>Daucus sect. Daucus</taxon>
    </lineage>
</organism>
<evidence type="ECO:0000313" key="1">
    <source>
        <dbReference type="EMBL" id="KZM84067.1"/>
    </source>
</evidence>
<gene>
    <name evidence="1" type="ORF">DCAR_028511</name>
    <name evidence="2" type="ORF">DCAR_0934556</name>
</gene>
<name>A0A175YL20_DAUCS</name>
<dbReference type="EMBL" id="CP093351">
    <property type="protein sequence ID" value="WOH15025.1"/>
    <property type="molecule type" value="Genomic_DNA"/>
</dbReference>
<reference evidence="2" key="2">
    <citation type="submission" date="2022-03" db="EMBL/GenBank/DDBJ databases">
        <title>Draft title - Genomic analysis of global carrot germplasm unveils the trajectory of domestication and the origin of high carotenoid orange carrot.</title>
        <authorList>
            <person name="Iorizzo M."/>
            <person name="Ellison S."/>
            <person name="Senalik D."/>
            <person name="Macko-Podgorni A."/>
            <person name="Grzebelus D."/>
            <person name="Bostan H."/>
            <person name="Rolling W."/>
            <person name="Curaba J."/>
            <person name="Simon P."/>
        </authorList>
    </citation>
    <scope>NUCLEOTIDE SEQUENCE</scope>
    <source>
        <tissue evidence="2">Leaf</tissue>
    </source>
</reference>
<dbReference type="EMBL" id="LNRQ01000008">
    <property type="protein sequence ID" value="KZM84067.1"/>
    <property type="molecule type" value="Genomic_DNA"/>
</dbReference>
<keyword evidence="3" id="KW-1185">Reference proteome</keyword>
<evidence type="ECO:0000313" key="2">
    <source>
        <dbReference type="EMBL" id="WOH15025.1"/>
    </source>
</evidence>
<sequence length="196" mass="23348">MDWDKMYEMINYPEEIPRERFERFLKVCLELEIEQAEFLLSTQMLFRRQSIPHHLQLLKKSSTIHFPSNFAYLVLKGMYCPFQWDDTVKEMALIIANPTLRNRVPEMINLLRDITGDEEIDIFPIYKLCPNARNKLSFLHTGWFPFNHHVWQSLCDKVVNKSPDEVDLIHTFKQITSDNLNMNATLQIMRNTTLIQ</sequence>
<proteinExistence type="predicted"/>
<accession>A0A175YL20</accession>
<protein>
    <submittedName>
        <fullName evidence="1">Uncharacterized protein</fullName>
    </submittedName>
</protein>
<dbReference type="Proteomes" id="UP000077755">
    <property type="component" value="Chromosome 9"/>
</dbReference>